<evidence type="ECO:0000313" key="12">
    <source>
        <dbReference type="Proteomes" id="UP000036923"/>
    </source>
</evidence>
<accession>A0A0L6JV44</accession>
<dbReference type="PATRIC" id="fig|398512.5.peg.5115"/>
<keyword evidence="5 8" id="KW-0812">Transmembrane</keyword>
<feature type="transmembrane region" description="Helical" evidence="8">
    <location>
        <begin position="80"/>
        <end position="108"/>
    </location>
</feature>
<comment type="function">
    <text evidence="9">Part of the binding-protein-dependent transport system for phosphate; probably responsible for the translocation of the substrate across the membrane.</text>
</comment>
<feature type="transmembrane region" description="Helical" evidence="8">
    <location>
        <begin position="120"/>
        <end position="149"/>
    </location>
</feature>
<reference evidence="12" key="1">
    <citation type="submission" date="2015-07" db="EMBL/GenBank/DDBJ databases">
        <title>Near-Complete Genome Sequence of the Cellulolytic Bacterium Bacteroides (Pseudobacteroides) cellulosolvens ATCC 35603.</title>
        <authorList>
            <person name="Dassa B."/>
            <person name="Utturkar S.M."/>
            <person name="Klingeman D.M."/>
            <person name="Hurt R.A."/>
            <person name="Keller M."/>
            <person name="Xu J."/>
            <person name="Reddy Y.H.K."/>
            <person name="Borovok I."/>
            <person name="Grinberg I.R."/>
            <person name="Lamed R."/>
            <person name="Zhivin O."/>
            <person name="Bayer E.A."/>
            <person name="Brown S.D."/>
        </authorList>
    </citation>
    <scope>NUCLEOTIDE SEQUENCE [LARGE SCALE GENOMIC DNA]</scope>
    <source>
        <strain evidence="12">DSM 2933</strain>
    </source>
</reference>
<dbReference type="GO" id="GO:0005315">
    <property type="term" value="F:phosphate transmembrane transporter activity"/>
    <property type="evidence" value="ECO:0007669"/>
    <property type="project" value="InterPro"/>
</dbReference>
<evidence type="ECO:0000256" key="4">
    <source>
        <dbReference type="ARBA" id="ARBA00022475"/>
    </source>
</evidence>
<dbReference type="NCBIfam" id="TIGR02138">
    <property type="entry name" value="phosphate_pstC"/>
    <property type="match status" value="1"/>
</dbReference>
<dbReference type="RefSeq" id="WP_036935270.1">
    <property type="nucleotide sequence ID" value="NZ_JQKC01000001.1"/>
</dbReference>
<dbReference type="Pfam" id="PF00528">
    <property type="entry name" value="BPD_transp_1"/>
    <property type="match status" value="1"/>
</dbReference>
<dbReference type="Gene3D" id="1.10.3720.10">
    <property type="entry name" value="MetI-like"/>
    <property type="match status" value="1"/>
</dbReference>
<dbReference type="EMBL" id="LGTC01000001">
    <property type="protein sequence ID" value="KNY29604.1"/>
    <property type="molecule type" value="Genomic_DNA"/>
</dbReference>
<feature type="transmembrane region" description="Helical" evidence="8">
    <location>
        <begin position="217"/>
        <end position="238"/>
    </location>
</feature>
<name>A0A0L6JV44_9FIRM</name>
<evidence type="ECO:0000256" key="6">
    <source>
        <dbReference type="ARBA" id="ARBA00022989"/>
    </source>
</evidence>
<dbReference type="GO" id="GO:0006817">
    <property type="term" value="P:phosphate ion transport"/>
    <property type="evidence" value="ECO:0007669"/>
    <property type="project" value="UniProtKB-KW"/>
</dbReference>
<comment type="similarity">
    <text evidence="2 9">Belongs to the binding-protein-dependent transport system permease family. CysTW subfamily.</text>
</comment>
<feature type="transmembrane region" description="Helical" evidence="8">
    <location>
        <begin position="285"/>
        <end position="305"/>
    </location>
</feature>
<dbReference type="AlphaFoldDB" id="A0A0L6JV44"/>
<evidence type="ECO:0000256" key="1">
    <source>
        <dbReference type="ARBA" id="ARBA00004651"/>
    </source>
</evidence>
<keyword evidence="7 8" id="KW-0472">Membrane</keyword>
<organism evidence="11 12">
    <name type="scientific">Pseudobacteroides cellulosolvens ATCC 35603 = DSM 2933</name>
    <dbReference type="NCBI Taxonomy" id="398512"/>
    <lineage>
        <taxon>Bacteria</taxon>
        <taxon>Bacillati</taxon>
        <taxon>Bacillota</taxon>
        <taxon>Clostridia</taxon>
        <taxon>Eubacteriales</taxon>
        <taxon>Oscillospiraceae</taxon>
        <taxon>Pseudobacteroides</taxon>
    </lineage>
</organism>
<dbReference type="PROSITE" id="PS50928">
    <property type="entry name" value="ABC_TM1"/>
    <property type="match status" value="1"/>
</dbReference>
<dbReference type="eggNOG" id="COG0573">
    <property type="taxonomic scope" value="Bacteria"/>
</dbReference>
<protein>
    <recommendedName>
        <fullName evidence="9">Phosphate transport system permease protein</fullName>
    </recommendedName>
</protein>
<keyword evidence="4 9" id="KW-1003">Cell membrane</keyword>
<evidence type="ECO:0000259" key="10">
    <source>
        <dbReference type="PROSITE" id="PS50928"/>
    </source>
</evidence>
<dbReference type="GO" id="GO:0005886">
    <property type="term" value="C:plasma membrane"/>
    <property type="evidence" value="ECO:0007669"/>
    <property type="project" value="UniProtKB-SubCell"/>
</dbReference>
<evidence type="ECO:0000256" key="5">
    <source>
        <dbReference type="ARBA" id="ARBA00022692"/>
    </source>
</evidence>
<dbReference type="InterPro" id="IPR000515">
    <property type="entry name" value="MetI-like"/>
</dbReference>
<sequence>MSTNSKIKKSVHYIKKELFGRSIVTFFGIFLIILTISLVFFIASKGMATFIQDKQSPIQFLFSDRWDTVGDSRGGPAVGALVFIFGSVSISMLALMISTPFSIAISIFMTEISPKLGKKLLQPVIEIFVGIPSVVYGWVGLTVLVPFISKFTLMMPFFDGSINTTGKSLLTGALVLSIMIFPTIASVSVDALKALPRDYKEASFALGATRWQTIRRVLVPAALPGILTGVVLGLARAFGEALAVQMVIGNNILFPKSIFDRANTMTSVITMEMGNAVSGTLESNALWSLAFLLLIISFLFIVVIHKIGAKRSFVK</sequence>
<feature type="transmembrane region" description="Helical" evidence="8">
    <location>
        <begin position="21"/>
        <end position="43"/>
    </location>
</feature>
<comment type="caution">
    <text evidence="11">The sequence shown here is derived from an EMBL/GenBank/DDBJ whole genome shotgun (WGS) entry which is preliminary data.</text>
</comment>
<keyword evidence="9" id="KW-0592">Phosphate transport</keyword>
<dbReference type="InterPro" id="IPR035906">
    <property type="entry name" value="MetI-like_sf"/>
</dbReference>
<dbReference type="InterPro" id="IPR011864">
    <property type="entry name" value="Phosphate_PstC"/>
</dbReference>
<dbReference type="OrthoDB" id="9785113at2"/>
<dbReference type="PANTHER" id="PTHR30425">
    <property type="entry name" value="PHOSPHATE TRANSPORT SYSTEM PERMEASE PROTEIN PST"/>
    <property type="match status" value="1"/>
</dbReference>
<dbReference type="CDD" id="cd06261">
    <property type="entry name" value="TM_PBP2"/>
    <property type="match status" value="1"/>
</dbReference>
<dbReference type="STRING" id="398512.Bccel_4878"/>
<evidence type="ECO:0000256" key="9">
    <source>
        <dbReference type="RuleBase" id="RU363054"/>
    </source>
</evidence>
<dbReference type="SUPFAM" id="SSF161098">
    <property type="entry name" value="MetI-like"/>
    <property type="match status" value="1"/>
</dbReference>
<evidence type="ECO:0000256" key="3">
    <source>
        <dbReference type="ARBA" id="ARBA00022448"/>
    </source>
</evidence>
<keyword evidence="6 8" id="KW-1133">Transmembrane helix</keyword>
<comment type="subcellular location">
    <subcellularLocation>
        <location evidence="1 8">Cell membrane</location>
        <topology evidence="1 8">Multi-pass membrane protein</topology>
    </subcellularLocation>
</comment>
<gene>
    <name evidence="11" type="ORF">Bccel_4878</name>
</gene>
<evidence type="ECO:0000256" key="7">
    <source>
        <dbReference type="ARBA" id="ARBA00023136"/>
    </source>
</evidence>
<dbReference type="InterPro" id="IPR051124">
    <property type="entry name" value="Phosphate_Transport_Permease"/>
</dbReference>
<feature type="transmembrane region" description="Helical" evidence="8">
    <location>
        <begin position="169"/>
        <end position="196"/>
    </location>
</feature>
<evidence type="ECO:0000313" key="11">
    <source>
        <dbReference type="EMBL" id="KNY29604.1"/>
    </source>
</evidence>
<proteinExistence type="inferred from homology"/>
<evidence type="ECO:0000256" key="8">
    <source>
        <dbReference type="RuleBase" id="RU363032"/>
    </source>
</evidence>
<keyword evidence="12" id="KW-1185">Reference proteome</keyword>
<dbReference type="Proteomes" id="UP000036923">
    <property type="component" value="Unassembled WGS sequence"/>
</dbReference>
<feature type="domain" description="ABC transmembrane type-1" evidence="10">
    <location>
        <begin position="84"/>
        <end position="304"/>
    </location>
</feature>
<dbReference type="PANTHER" id="PTHR30425:SF2">
    <property type="entry name" value="ABC TRANSPORTER PERMEASE PROTEIN YQGH-RELATED"/>
    <property type="match status" value="1"/>
</dbReference>
<keyword evidence="3 8" id="KW-0813">Transport</keyword>
<evidence type="ECO:0000256" key="2">
    <source>
        <dbReference type="ARBA" id="ARBA00007069"/>
    </source>
</evidence>